<name>A0ABY9VA31_9ACTN</name>
<dbReference type="PANTHER" id="PTHR48108:SF6">
    <property type="entry name" value="CBS DOMAIN-CONTAINING PROTEIN CBSX1, CHLOROPLASTIC"/>
    <property type="match status" value="1"/>
</dbReference>
<reference evidence="6 7" key="1">
    <citation type="submission" date="2023-02" db="EMBL/GenBank/DDBJ databases">
        <title>Streptomyces sp. SCA4-21 with antifungal activity against Fusarium oxysporum f. sp. cubense, Streptomyces sp. SCA2-17 with antifungal activity against Fusarium oxysporum f. sp. cubense.</title>
        <authorList>
            <person name="Qi D."/>
        </authorList>
    </citation>
    <scope>NUCLEOTIDE SEQUENCE [LARGE SCALE GENOMIC DNA]</scope>
    <source>
        <strain evidence="6 7">SCA4-21</strain>
    </source>
</reference>
<dbReference type="InterPro" id="IPR046342">
    <property type="entry name" value="CBS_dom_sf"/>
</dbReference>
<evidence type="ECO:0000313" key="6">
    <source>
        <dbReference type="EMBL" id="WNF00755.1"/>
    </source>
</evidence>
<keyword evidence="7" id="KW-1185">Reference proteome</keyword>
<proteinExistence type="predicted"/>
<evidence type="ECO:0000259" key="5">
    <source>
        <dbReference type="PROSITE" id="PS51371"/>
    </source>
</evidence>
<organism evidence="6 7">
    <name type="scientific">Streptomyces luomodiensis</name>
    <dbReference type="NCBI Taxonomy" id="3026192"/>
    <lineage>
        <taxon>Bacteria</taxon>
        <taxon>Bacillati</taxon>
        <taxon>Actinomycetota</taxon>
        <taxon>Actinomycetes</taxon>
        <taxon>Kitasatosporales</taxon>
        <taxon>Streptomycetaceae</taxon>
        <taxon>Streptomyces</taxon>
    </lineage>
</organism>
<evidence type="ECO:0000259" key="4">
    <source>
        <dbReference type="PROSITE" id="PS50914"/>
    </source>
</evidence>
<keyword evidence="1" id="KW-0677">Repeat</keyword>
<dbReference type="PROSITE" id="PS50914">
    <property type="entry name" value="BON"/>
    <property type="match status" value="1"/>
</dbReference>
<feature type="domain" description="BON" evidence="4">
    <location>
        <begin position="214"/>
        <end position="282"/>
    </location>
</feature>
<protein>
    <submittedName>
        <fullName evidence="6">CBS domain-containing protein</fullName>
    </submittedName>
</protein>
<dbReference type="EMBL" id="CP117522">
    <property type="protein sequence ID" value="WNF00755.1"/>
    <property type="molecule type" value="Genomic_DNA"/>
</dbReference>
<feature type="domain" description="CBS" evidence="5">
    <location>
        <begin position="161"/>
        <end position="218"/>
    </location>
</feature>
<dbReference type="CDD" id="cd04586">
    <property type="entry name" value="CBS_pair_BON_assoc"/>
    <property type="match status" value="1"/>
</dbReference>
<dbReference type="SMART" id="SM00116">
    <property type="entry name" value="CBS"/>
    <property type="match status" value="2"/>
</dbReference>
<accession>A0ABY9VA31</accession>
<evidence type="ECO:0000256" key="2">
    <source>
        <dbReference type="PROSITE-ProRule" id="PRU00703"/>
    </source>
</evidence>
<evidence type="ECO:0000256" key="1">
    <source>
        <dbReference type="ARBA" id="ARBA00022737"/>
    </source>
</evidence>
<dbReference type="InterPro" id="IPR000644">
    <property type="entry name" value="CBS_dom"/>
</dbReference>
<dbReference type="PANTHER" id="PTHR48108">
    <property type="entry name" value="CBS DOMAIN-CONTAINING PROTEIN CBSX2, CHLOROPLASTIC"/>
    <property type="match status" value="1"/>
</dbReference>
<feature type="region of interest" description="Disordered" evidence="3">
    <location>
        <begin position="43"/>
        <end position="70"/>
    </location>
</feature>
<evidence type="ECO:0000256" key="3">
    <source>
        <dbReference type="SAM" id="MobiDB-lite"/>
    </source>
</evidence>
<dbReference type="Proteomes" id="UP001305606">
    <property type="component" value="Chromosome"/>
</dbReference>
<dbReference type="InterPro" id="IPR051462">
    <property type="entry name" value="CBS_domain-containing"/>
</dbReference>
<gene>
    <name evidence="6" type="ORF">PS467_38215</name>
</gene>
<dbReference type="SUPFAM" id="SSF54631">
    <property type="entry name" value="CBS-domain pair"/>
    <property type="match status" value="1"/>
</dbReference>
<dbReference type="Gene3D" id="3.10.580.10">
    <property type="entry name" value="CBS-domain"/>
    <property type="match status" value="1"/>
</dbReference>
<dbReference type="Pfam" id="PF04972">
    <property type="entry name" value="BON"/>
    <property type="match status" value="1"/>
</dbReference>
<keyword evidence="2" id="KW-0129">CBS domain</keyword>
<feature type="domain" description="CBS" evidence="5">
    <location>
        <begin position="78"/>
        <end position="140"/>
    </location>
</feature>
<dbReference type="PROSITE" id="PS51371">
    <property type="entry name" value="CBS"/>
    <property type="match status" value="2"/>
</dbReference>
<dbReference type="InterPro" id="IPR007055">
    <property type="entry name" value="BON_dom"/>
</dbReference>
<feature type="compositionally biased region" description="Basic and acidic residues" evidence="3">
    <location>
        <begin position="1"/>
        <end position="15"/>
    </location>
</feature>
<dbReference type="RefSeq" id="WP_311039108.1">
    <property type="nucleotide sequence ID" value="NZ_CP117522.1"/>
</dbReference>
<sequence>MSEFEHHAAEKEARRGVHGRHRISTAERREDMLRRYLGAVAAASSTEGETAPARGAEPVHTGRRAPAHPTVPRVDDVMRAPAVSVPGDMPFLQVAAALAAEQLSAVPVVDAEEHVVGMVSESDLLAKAAVLATTRRPGPLGKLKERRLYEKSRGETAATLMTYPAVTVHPSDTVADAAWTAARSRLKRLPVTDHRDRLIGVVTRADLLRSLVRDDADIREEIESRILREEYHLDPDAIEVMVVGGVVTVEGKVDVALAPGLLESIRAVEDVDEVVDHLTGVT</sequence>
<dbReference type="Pfam" id="PF00571">
    <property type="entry name" value="CBS"/>
    <property type="match status" value="2"/>
</dbReference>
<feature type="region of interest" description="Disordered" evidence="3">
    <location>
        <begin position="1"/>
        <end position="26"/>
    </location>
</feature>
<evidence type="ECO:0000313" key="7">
    <source>
        <dbReference type="Proteomes" id="UP001305606"/>
    </source>
</evidence>